<comment type="caution">
    <text evidence="1">The sequence shown here is derived from an EMBL/GenBank/DDBJ whole genome shotgun (WGS) entry which is preliminary data.</text>
</comment>
<evidence type="ECO:0008006" key="3">
    <source>
        <dbReference type="Google" id="ProtNLM"/>
    </source>
</evidence>
<organism evidence="1 2">
    <name type="scientific">Paraburkholderia metrosideri</name>
    <dbReference type="NCBI Taxonomy" id="580937"/>
    <lineage>
        <taxon>Bacteria</taxon>
        <taxon>Pseudomonadati</taxon>
        <taxon>Pseudomonadota</taxon>
        <taxon>Betaproteobacteria</taxon>
        <taxon>Burkholderiales</taxon>
        <taxon>Burkholderiaceae</taxon>
        <taxon>Paraburkholderia</taxon>
    </lineage>
</organism>
<dbReference type="EMBL" id="CAJHCP010000003">
    <property type="protein sequence ID" value="CAD6524229.1"/>
    <property type="molecule type" value="Genomic_DNA"/>
</dbReference>
<dbReference type="SUPFAM" id="SSF53756">
    <property type="entry name" value="UDP-Glycosyltransferase/glycogen phosphorylase"/>
    <property type="match status" value="1"/>
</dbReference>
<gene>
    <name evidence="1" type="ORF">LMG28140_01582</name>
</gene>
<evidence type="ECO:0000313" key="2">
    <source>
        <dbReference type="Proteomes" id="UP000598032"/>
    </source>
</evidence>
<reference evidence="1 2" key="1">
    <citation type="submission" date="2020-10" db="EMBL/GenBank/DDBJ databases">
        <authorList>
            <person name="Peeters C."/>
        </authorList>
    </citation>
    <scope>NUCLEOTIDE SEQUENCE [LARGE SCALE GENOMIC DNA]</scope>
    <source>
        <strain evidence="1 2">LMG 28140</strain>
    </source>
</reference>
<keyword evidence="2" id="KW-1185">Reference proteome</keyword>
<accession>A0ABM8NGH6</accession>
<protein>
    <recommendedName>
        <fullName evidence="3">Glycosyltransferase</fullName>
    </recommendedName>
</protein>
<dbReference type="Pfam" id="PF13692">
    <property type="entry name" value="Glyco_trans_1_4"/>
    <property type="match status" value="1"/>
</dbReference>
<proteinExistence type="predicted"/>
<name>A0ABM8NGH6_9BURK</name>
<dbReference type="Proteomes" id="UP000598032">
    <property type="component" value="Unassembled WGS sequence"/>
</dbReference>
<evidence type="ECO:0000313" key="1">
    <source>
        <dbReference type="EMBL" id="CAD6524229.1"/>
    </source>
</evidence>
<sequence length="441" mass="48629">MRKRVLMVMTRDIPQAASNGRERTLCFIRQAIGMDADVREFKIPSIFETGTLASKLRAGLRVAEGLLTARPCALQVAMFSSGNAKKRLIEAIDEFKPDVIYFDGIRMVDYAAFVRRRYPLSHIITDLDDLMSRRANILRTGDFALSVGYLAKSIPKSIVSLINSRLARNLLLRYEELALKGHEKLAAASSNAVTLVSTTDAAALERILPDAMKKRIHVIAPPIDSVKSVTRPVGPVRFVFVGADSQLQNRLAIQYLVESWKKLELNLPLVIYGRMSGQYEPVPNVMFAGFAPSLAEVYTPNSIALCPTFLRGGIKSKVLEAVSFGCVPVGNDAAYEGLNFEDGALAMNESRLRRFLSDPHADLDEVLEAASRFAAFCERNFSLPVFSRRWGDLLRPVVYVPKTETSVIAGEGKMSAMAIEVVQRSPVKSSVEDGLATRGQV</sequence>